<sequence length="527" mass="57966">MEEKLFTSVEEECVYWKERCLKVSQERDDAQREFDDFTAESRQLEAELEMTVEQQEKKIRDLNQLVNQLHAENESYKRKMQYTENETNKIDADYRILAKENEKLKIYIRELEQKNDDLERANRVASESVAEFESMLNQAYEKNALLELEVDEKERMQIKLQRLMDEARDLKQELKVRTLKPEEHGEENSVEGEGDVSQQEPGPNESTTTIATAVTSGTSTQLNNVSFGNGSETELTGTKLETLNNNLNSSKQSPLVKGSTGKLNDVGRDTKPEGDKTLAEVVGDGLSKGTLLLSPGSQLIIERNGNNAPSTALVPSTPGSLGGVNAPMAPSDRVSTLNIVADLLRRLDNMEAKLKAWKIHKPSSRTSKGVPADRAGSATTTTERTGGHGSLNHHHNHRQSLHNSRETASSLHHSALAGSALSSTASSHHLTNNSHLHNHHSNSYQSHLHHHHHHADSNLSLNSLGSGTSGDGATLGGGAPNCCGMSSGNVQLHSYQPTTITIGTQTPQTHHQQTASSPKVELLRTNK</sequence>
<dbReference type="VEuPathDB" id="VectorBase:ASIC014621"/>
<evidence type="ECO:0000313" key="12">
    <source>
        <dbReference type="Proteomes" id="UP000030765"/>
    </source>
</evidence>
<dbReference type="Pfam" id="PF04880">
    <property type="entry name" value="NUDE_C"/>
    <property type="match status" value="1"/>
</dbReference>
<feature type="compositionally biased region" description="Basic and acidic residues" evidence="8">
    <location>
        <begin position="265"/>
        <end position="275"/>
    </location>
</feature>
<dbReference type="GO" id="GO:0005813">
    <property type="term" value="C:centrosome"/>
    <property type="evidence" value="ECO:0007669"/>
    <property type="project" value="UniProtKB-SubCell"/>
</dbReference>
<keyword evidence="6" id="KW-0175">Coiled coil</keyword>
<evidence type="ECO:0000256" key="4">
    <source>
        <dbReference type="ARBA" id="ARBA00022490"/>
    </source>
</evidence>
<dbReference type="GO" id="GO:0047496">
    <property type="term" value="P:vesicle transport along microtubule"/>
    <property type="evidence" value="ECO:0007669"/>
    <property type="project" value="TreeGrafter"/>
</dbReference>
<dbReference type="GO" id="GO:0005871">
    <property type="term" value="C:kinesin complex"/>
    <property type="evidence" value="ECO:0007669"/>
    <property type="project" value="TreeGrafter"/>
</dbReference>
<dbReference type="Proteomes" id="UP000030765">
    <property type="component" value="Unassembled WGS sequence"/>
</dbReference>
<dbReference type="VEuPathDB" id="VectorBase:ASIS015546"/>
<dbReference type="GO" id="GO:0007020">
    <property type="term" value="P:microtubule nucleation"/>
    <property type="evidence" value="ECO:0007669"/>
    <property type="project" value="TreeGrafter"/>
</dbReference>
<dbReference type="GO" id="GO:0008017">
    <property type="term" value="F:microtubule binding"/>
    <property type="evidence" value="ECO:0007669"/>
    <property type="project" value="InterPro"/>
</dbReference>
<evidence type="ECO:0000256" key="1">
    <source>
        <dbReference type="ARBA" id="ARBA00004186"/>
    </source>
</evidence>
<evidence type="ECO:0000256" key="3">
    <source>
        <dbReference type="ARBA" id="ARBA00007429"/>
    </source>
</evidence>
<evidence type="ECO:0000256" key="7">
    <source>
        <dbReference type="ARBA" id="ARBA00023212"/>
    </source>
</evidence>
<reference evidence="10 12" key="1">
    <citation type="journal article" date="2014" name="BMC Genomics">
        <title>Genome sequence of Anopheles sinensis provides insight into genetics basis of mosquito competence for malaria parasites.</title>
        <authorList>
            <person name="Zhou D."/>
            <person name="Zhang D."/>
            <person name="Ding G."/>
            <person name="Shi L."/>
            <person name="Hou Q."/>
            <person name="Ye Y."/>
            <person name="Xu Y."/>
            <person name="Zhou H."/>
            <person name="Xiong C."/>
            <person name="Li S."/>
            <person name="Yu J."/>
            <person name="Hong S."/>
            <person name="Yu X."/>
            <person name="Zou P."/>
            <person name="Chen C."/>
            <person name="Chang X."/>
            <person name="Wang W."/>
            <person name="Lv Y."/>
            <person name="Sun Y."/>
            <person name="Ma L."/>
            <person name="Shen B."/>
            <person name="Zhu C."/>
        </authorList>
    </citation>
    <scope>NUCLEOTIDE SEQUENCE [LARGE SCALE GENOMIC DNA]</scope>
</reference>
<proteinExistence type="inferred from homology"/>
<name>A0A084W8N9_ANOSI</name>
<accession>A0A084W8N9</accession>
<dbReference type="GO" id="GO:0005819">
    <property type="term" value="C:spindle"/>
    <property type="evidence" value="ECO:0007669"/>
    <property type="project" value="UniProtKB-SubCell"/>
</dbReference>
<keyword evidence="4" id="KW-0963">Cytoplasm</keyword>
<evidence type="ECO:0000313" key="10">
    <source>
        <dbReference type="EMBL" id="KFB46583.1"/>
    </source>
</evidence>
<feature type="region of interest" description="Disordered" evidence="8">
    <location>
        <begin position="504"/>
        <end position="527"/>
    </location>
</feature>
<evidence type="ECO:0000256" key="6">
    <source>
        <dbReference type="ARBA" id="ARBA00023054"/>
    </source>
</evidence>
<feature type="compositionally biased region" description="Basic residues" evidence="8">
    <location>
        <begin position="391"/>
        <end position="400"/>
    </location>
</feature>
<feature type="compositionally biased region" description="Low complexity" evidence="8">
    <location>
        <begin position="504"/>
        <end position="514"/>
    </location>
</feature>
<feature type="domain" description="NUDE" evidence="9">
    <location>
        <begin position="131"/>
        <end position="222"/>
    </location>
</feature>
<dbReference type="GO" id="GO:0000132">
    <property type="term" value="P:establishment of mitotic spindle orientation"/>
    <property type="evidence" value="ECO:0007669"/>
    <property type="project" value="TreeGrafter"/>
</dbReference>
<dbReference type="OMA" id="PGMATIG"/>
<comment type="similarity">
    <text evidence="3">Belongs to the nudE family.</text>
</comment>
<evidence type="ECO:0000256" key="8">
    <source>
        <dbReference type="SAM" id="MobiDB-lite"/>
    </source>
</evidence>
<feature type="region of interest" description="Disordered" evidence="8">
    <location>
        <begin position="244"/>
        <end position="275"/>
    </location>
</feature>
<dbReference type="GO" id="GO:0007059">
    <property type="term" value="P:chromosome segregation"/>
    <property type="evidence" value="ECO:0007669"/>
    <property type="project" value="TreeGrafter"/>
</dbReference>
<feature type="compositionally biased region" description="Basic and acidic residues" evidence="8">
    <location>
        <begin position="176"/>
        <end position="187"/>
    </location>
</feature>
<dbReference type="EnsemblMetazoa" id="ASIC014621-RA">
    <property type="protein sequence ID" value="ASIC014621-PA"/>
    <property type="gene ID" value="ASIC014621"/>
</dbReference>
<dbReference type="OrthoDB" id="5877028at2759"/>
<dbReference type="InterPro" id="IPR006964">
    <property type="entry name" value="NUDE_dom"/>
</dbReference>
<keyword evidence="7" id="KW-0206">Cytoskeleton</keyword>
<feature type="region of interest" description="Disordered" evidence="8">
    <location>
        <begin position="360"/>
        <end position="465"/>
    </location>
</feature>
<organism evidence="10">
    <name type="scientific">Anopheles sinensis</name>
    <name type="common">Mosquito</name>
    <dbReference type="NCBI Taxonomy" id="74873"/>
    <lineage>
        <taxon>Eukaryota</taxon>
        <taxon>Metazoa</taxon>
        <taxon>Ecdysozoa</taxon>
        <taxon>Arthropoda</taxon>
        <taxon>Hexapoda</taxon>
        <taxon>Insecta</taxon>
        <taxon>Pterygota</taxon>
        <taxon>Neoptera</taxon>
        <taxon>Endopterygota</taxon>
        <taxon>Diptera</taxon>
        <taxon>Nematocera</taxon>
        <taxon>Culicoidea</taxon>
        <taxon>Culicidae</taxon>
        <taxon>Anophelinae</taxon>
        <taxon>Anopheles</taxon>
    </lineage>
</organism>
<evidence type="ECO:0000256" key="2">
    <source>
        <dbReference type="ARBA" id="ARBA00004300"/>
    </source>
</evidence>
<evidence type="ECO:0000313" key="11">
    <source>
        <dbReference type="EnsemblMetazoa" id="ASIC014621-PA"/>
    </source>
</evidence>
<dbReference type="PANTHER" id="PTHR10921">
    <property type="entry name" value="NUCLEAR DISTRIBUTION PROTEIN NUDE HOMOLOG 1"/>
    <property type="match status" value="1"/>
</dbReference>
<dbReference type="GO" id="GO:0051642">
    <property type="term" value="P:centrosome localization"/>
    <property type="evidence" value="ECO:0007669"/>
    <property type="project" value="TreeGrafter"/>
</dbReference>
<feature type="region of interest" description="Disordered" evidence="8">
    <location>
        <begin position="214"/>
        <end position="233"/>
    </location>
</feature>
<feature type="compositionally biased region" description="Low complexity" evidence="8">
    <location>
        <begin position="407"/>
        <end position="446"/>
    </location>
</feature>
<dbReference type="EMBL" id="KE525319">
    <property type="protein sequence ID" value="KFB46583.1"/>
    <property type="molecule type" value="Genomic_DNA"/>
</dbReference>
<keyword evidence="5" id="KW-0493">Microtubule</keyword>
<dbReference type="GO" id="GO:0016477">
    <property type="term" value="P:cell migration"/>
    <property type="evidence" value="ECO:0007669"/>
    <property type="project" value="TreeGrafter"/>
</dbReference>
<evidence type="ECO:0000256" key="5">
    <source>
        <dbReference type="ARBA" id="ARBA00022701"/>
    </source>
</evidence>
<evidence type="ECO:0000259" key="9">
    <source>
        <dbReference type="Pfam" id="PF04880"/>
    </source>
</evidence>
<dbReference type="EMBL" id="ATLV01021496">
    <property type="status" value="NOT_ANNOTATED_CDS"/>
    <property type="molecule type" value="Genomic_DNA"/>
</dbReference>
<dbReference type="AlphaFoldDB" id="A0A084W8N9"/>
<feature type="region of interest" description="Disordered" evidence="8">
    <location>
        <begin position="176"/>
        <end position="208"/>
    </location>
</feature>
<comment type="subcellular location">
    <subcellularLocation>
        <location evidence="2">Cytoplasm</location>
        <location evidence="2">Cytoskeleton</location>
        <location evidence="2">Microtubule organizing center</location>
        <location evidence="2">Centrosome</location>
    </subcellularLocation>
    <subcellularLocation>
        <location evidence="1">Cytoplasm</location>
        <location evidence="1">Cytoskeleton</location>
        <location evidence="1">Spindle</location>
    </subcellularLocation>
</comment>
<reference evidence="11" key="2">
    <citation type="submission" date="2020-05" db="UniProtKB">
        <authorList>
            <consortium name="EnsemblMetazoa"/>
        </authorList>
    </citation>
    <scope>IDENTIFICATION</scope>
</reference>
<protein>
    <submittedName>
        <fullName evidence="11">NUDE_C domain-containing protein</fullName>
    </submittedName>
</protein>
<dbReference type="STRING" id="74873.A0A084W8N9"/>
<dbReference type="GO" id="GO:0007100">
    <property type="term" value="P:mitotic centrosome separation"/>
    <property type="evidence" value="ECO:0007669"/>
    <property type="project" value="TreeGrafter"/>
</dbReference>
<dbReference type="Gene3D" id="6.10.250.1080">
    <property type="match status" value="1"/>
</dbReference>
<dbReference type="PANTHER" id="PTHR10921:SF1">
    <property type="entry name" value="NUCLEAR DISTRIBUTION PROTEIN NUDE HOMOLOG"/>
    <property type="match status" value="1"/>
</dbReference>
<feature type="compositionally biased region" description="Polar residues" evidence="8">
    <location>
        <begin position="196"/>
        <end position="205"/>
    </location>
</feature>
<keyword evidence="12" id="KW-1185">Reference proteome</keyword>
<dbReference type="GO" id="GO:0005874">
    <property type="term" value="C:microtubule"/>
    <property type="evidence" value="ECO:0007669"/>
    <property type="project" value="UniProtKB-KW"/>
</dbReference>
<dbReference type="InterPro" id="IPR033494">
    <property type="entry name" value="NUDE"/>
</dbReference>
<gene>
    <name evidence="10" type="ORF">ZHAS_00014621</name>
</gene>
<dbReference type="GO" id="GO:0000776">
    <property type="term" value="C:kinetochore"/>
    <property type="evidence" value="ECO:0007669"/>
    <property type="project" value="TreeGrafter"/>
</dbReference>